<dbReference type="WBParaSite" id="TCONS_00017275.p1">
    <property type="protein sequence ID" value="TCONS_00017275.p1"/>
    <property type="gene ID" value="XLOC_011563"/>
</dbReference>
<sequence>MFGKDHLVKPVYVGEVDFPNPHYSLIIGIGLLQRAKAIIDLENCSVKEDPRYYIEEDVSNLNLSCNFILEGTDKSIDVTNFINKIKATYPKCYPKDEFDLGPGKLQSGPIELYDKEPYPYPLYSIPWKEQKVAENAIERLIKAKVLEPTTSQLLHPIMIIKKATPGKYRLVGDMRGVNSITKRFRYNIPNQRELFQKIGNFSFCSKLDLCDSFYQISIPPESRKYMAIRTRMGEYQFTRLVQGATNSAAEMQRALTNAFREFSDYVHIFVDDILITTPGTRQFHESILEKIFAKCNDLELKINFDKCELFGNSCTFLGHKLSRDGIEPSKENLKMFAKRPYPTTRTQLLSILQSANFYRQFIPQFSLITNDLYELTKSRKKKLVMTDKHKEDFKKLCDAMSNPEMLYHADKNGEYIITSDASNNCIGACLSQIQDGVERPISYFSQKLKRTIRGRAATYVELLANVKTLKFYKCILTGSKIYVRTDHKPLLSLQKSTTDKKYLELLSEIESFDCHLQYIPGNKNCVADDLSRNSGQALEAIEDDKHNNNNDNQITCCVGKKRGRPKKVETITEKENA</sequence>
<accession>A0A0K0ETN3</accession>
<evidence type="ECO:0000259" key="2">
    <source>
        <dbReference type="PROSITE" id="PS50878"/>
    </source>
</evidence>
<dbReference type="STRING" id="6248.A0A0K0ETN3"/>
<name>A0A0K0ETN3_STRER</name>
<proteinExistence type="predicted"/>
<dbReference type="InterPro" id="IPR041577">
    <property type="entry name" value="RT_RNaseH_2"/>
</dbReference>
<evidence type="ECO:0000313" key="5">
    <source>
        <dbReference type="WBParaSite" id="TCONS_00017275.p1"/>
    </source>
</evidence>
<keyword evidence="3" id="KW-1185">Reference proteome</keyword>
<dbReference type="Gene3D" id="3.30.70.270">
    <property type="match status" value="2"/>
</dbReference>
<dbReference type="GO" id="GO:0003824">
    <property type="term" value="F:catalytic activity"/>
    <property type="evidence" value="ECO:0007669"/>
    <property type="project" value="UniProtKB-KW"/>
</dbReference>
<dbReference type="InterPro" id="IPR043502">
    <property type="entry name" value="DNA/RNA_pol_sf"/>
</dbReference>
<dbReference type="InterPro" id="IPR000477">
    <property type="entry name" value="RT_dom"/>
</dbReference>
<dbReference type="Proteomes" id="UP000035681">
    <property type="component" value="Unplaced"/>
</dbReference>
<dbReference type="WBParaSite" id="SSTP_0001280900.1">
    <property type="protein sequence ID" value="SSTP_0001280900.1"/>
    <property type="gene ID" value="SSTP_0001280900"/>
</dbReference>
<evidence type="ECO:0000313" key="3">
    <source>
        <dbReference type="Proteomes" id="UP000035681"/>
    </source>
</evidence>
<dbReference type="Pfam" id="PF17919">
    <property type="entry name" value="RT_RNaseH_2"/>
    <property type="match status" value="1"/>
</dbReference>
<organism evidence="4">
    <name type="scientific">Strongyloides stercoralis</name>
    <name type="common">Threadworm</name>
    <dbReference type="NCBI Taxonomy" id="6248"/>
    <lineage>
        <taxon>Eukaryota</taxon>
        <taxon>Metazoa</taxon>
        <taxon>Ecdysozoa</taxon>
        <taxon>Nematoda</taxon>
        <taxon>Chromadorea</taxon>
        <taxon>Rhabditida</taxon>
        <taxon>Tylenchina</taxon>
        <taxon>Panagrolaimomorpha</taxon>
        <taxon>Strongyloidoidea</taxon>
        <taxon>Strongyloididae</taxon>
        <taxon>Strongyloides</taxon>
    </lineage>
</organism>
<dbReference type="Gene3D" id="3.10.10.10">
    <property type="entry name" value="HIV Type 1 Reverse Transcriptase, subunit A, domain 1"/>
    <property type="match status" value="1"/>
</dbReference>
<dbReference type="Gene3D" id="3.10.20.370">
    <property type="match status" value="1"/>
</dbReference>
<keyword evidence="1" id="KW-0511">Multifunctional enzyme</keyword>
<evidence type="ECO:0000256" key="1">
    <source>
        <dbReference type="ARBA" id="ARBA00023268"/>
    </source>
</evidence>
<reference evidence="4" key="1">
    <citation type="submission" date="2015-08" db="UniProtKB">
        <authorList>
            <consortium name="WormBaseParasite"/>
        </authorList>
    </citation>
    <scope>IDENTIFICATION</scope>
</reference>
<dbReference type="Pfam" id="PF00078">
    <property type="entry name" value="RVT_1"/>
    <property type="match status" value="1"/>
</dbReference>
<dbReference type="PROSITE" id="PS50878">
    <property type="entry name" value="RT_POL"/>
    <property type="match status" value="1"/>
</dbReference>
<dbReference type="InterPro" id="IPR050951">
    <property type="entry name" value="Retrovirus_Pol_polyprotein"/>
</dbReference>
<dbReference type="AlphaFoldDB" id="A0A0K0ETN3"/>
<dbReference type="CDD" id="cd09274">
    <property type="entry name" value="RNase_HI_RT_Ty3"/>
    <property type="match status" value="1"/>
</dbReference>
<dbReference type="SUPFAM" id="SSF56672">
    <property type="entry name" value="DNA/RNA polymerases"/>
    <property type="match status" value="1"/>
</dbReference>
<protein>
    <submittedName>
        <fullName evidence="4 5">Reverse transcriptase domain-containing protein</fullName>
    </submittedName>
</protein>
<dbReference type="PANTHER" id="PTHR37984">
    <property type="entry name" value="PROTEIN CBG26694"/>
    <property type="match status" value="1"/>
</dbReference>
<evidence type="ECO:0000313" key="4">
    <source>
        <dbReference type="WBParaSite" id="SSTP_0001280900.1"/>
    </source>
</evidence>
<feature type="domain" description="Reverse transcriptase" evidence="2">
    <location>
        <begin position="141"/>
        <end position="321"/>
    </location>
</feature>
<dbReference type="PANTHER" id="PTHR37984:SF5">
    <property type="entry name" value="PROTEIN NYNRIN-LIKE"/>
    <property type="match status" value="1"/>
</dbReference>
<dbReference type="InterPro" id="IPR043128">
    <property type="entry name" value="Rev_trsase/Diguanyl_cyclase"/>
</dbReference>
<dbReference type="CDD" id="cd01647">
    <property type="entry name" value="RT_LTR"/>
    <property type="match status" value="1"/>
</dbReference>